<dbReference type="KEGG" id="loa:LOAG_10738"/>
<dbReference type="GeneID" id="9948183"/>
<organism evidence="1">
    <name type="scientific">Loa loa</name>
    <name type="common">Eye worm</name>
    <name type="synonym">Filaria loa</name>
    <dbReference type="NCBI Taxonomy" id="7209"/>
    <lineage>
        <taxon>Eukaryota</taxon>
        <taxon>Metazoa</taxon>
        <taxon>Ecdysozoa</taxon>
        <taxon>Nematoda</taxon>
        <taxon>Chromadorea</taxon>
        <taxon>Rhabditida</taxon>
        <taxon>Spirurina</taxon>
        <taxon>Spiruromorpha</taxon>
        <taxon>Filarioidea</taxon>
        <taxon>Onchocercidae</taxon>
        <taxon>Loa</taxon>
    </lineage>
</organism>
<name>A0A1S0TPA5_LOALO</name>
<dbReference type="InParanoid" id="A0A1S0TPA5"/>
<sequence length="104" mass="12095">MSTVIPKILSLLITVDYFTNTEVKHIFQCFNNLSKQVWESQNFACSKTFPNIPLSFLHLLGDLSITRVDYQVDNEFHFHVTLYTQLLNFGNLVITREMINPVID</sequence>
<protein>
    <submittedName>
        <fullName evidence="1">Uncharacterized protein</fullName>
    </submittedName>
</protein>
<proteinExistence type="predicted"/>
<evidence type="ECO:0000313" key="1">
    <source>
        <dbReference type="EMBL" id="EFO17761.1"/>
    </source>
</evidence>
<gene>
    <name evidence="1" type="ORF">LOAG_10738</name>
</gene>
<reference evidence="1" key="1">
    <citation type="submission" date="2012-04" db="EMBL/GenBank/DDBJ databases">
        <title>The Genome Sequence of Loa loa.</title>
        <authorList>
            <consortium name="The Broad Institute Genome Sequencing Platform"/>
            <consortium name="Broad Institute Genome Sequencing Center for Infectious Disease"/>
            <person name="Nutman T.B."/>
            <person name="Fink D.L."/>
            <person name="Russ C."/>
            <person name="Young S."/>
            <person name="Zeng Q."/>
            <person name="Gargeya S."/>
            <person name="Alvarado L."/>
            <person name="Berlin A."/>
            <person name="Chapman S.B."/>
            <person name="Chen Z."/>
            <person name="Freedman E."/>
            <person name="Gellesch M."/>
            <person name="Goldberg J."/>
            <person name="Griggs A."/>
            <person name="Gujja S."/>
            <person name="Heilman E.R."/>
            <person name="Heiman D."/>
            <person name="Howarth C."/>
            <person name="Mehta T."/>
            <person name="Neiman D."/>
            <person name="Pearson M."/>
            <person name="Roberts A."/>
            <person name="Saif S."/>
            <person name="Shea T."/>
            <person name="Shenoy N."/>
            <person name="Sisk P."/>
            <person name="Stolte C."/>
            <person name="Sykes S."/>
            <person name="White J."/>
            <person name="Yandava C."/>
            <person name="Haas B."/>
            <person name="Henn M.R."/>
            <person name="Nusbaum C."/>
            <person name="Birren B."/>
        </authorList>
    </citation>
    <scope>NUCLEOTIDE SEQUENCE [LARGE SCALE GENOMIC DNA]</scope>
</reference>
<accession>A0A1S0TPA5</accession>
<dbReference type="EMBL" id="JH712428">
    <property type="protein sequence ID" value="EFO17761.1"/>
    <property type="molecule type" value="Genomic_DNA"/>
</dbReference>
<dbReference type="AlphaFoldDB" id="A0A1S0TPA5"/>
<dbReference type="CTD" id="9948183"/>
<dbReference type="RefSeq" id="XP_003146309.1">
    <property type="nucleotide sequence ID" value="XM_003146261.1"/>
</dbReference>